<protein>
    <submittedName>
        <fullName evidence="3">Uncharacterized protein</fullName>
    </submittedName>
</protein>
<dbReference type="Proteomes" id="UP000070121">
    <property type="component" value="Unassembled WGS sequence"/>
</dbReference>
<dbReference type="OrthoDB" id="10631784at2759"/>
<comment type="caution">
    <text evidence="3">The sequence shown here is derived from an EMBL/GenBank/DDBJ whole genome shotgun (WGS) entry which is preliminary data.</text>
</comment>
<gene>
    <name evidence="3" type="ORF">CSAL01_03988</name>
</gene>
<evidence type="ECO:0000256" key="1">
    <source>
        <dbReference type="SAM" id="MobiDB-lite"/>
    </source>
</evidence>
<feature type="transmembrane region" description="Helical" evidence="2">
    <location>
        <begin position="116"/>
        <end position="138"/>
    </location>
</feature>
<keyword evidence="2" id="KW-0472">Membrane</keyword>
<reference evidence="3 4" key="1">
    <citation type="submission" date="2014-02" db="EMBL/GenBank/DDBJ databases">
        <title>The genome sequence of Colletotrichum salicis CBS 607.94.</title>
        <authorList>
            <person name="Baroncelli R."/>
            <person name="Thon M.R."/>
        </authorList>
    </citation>
    <scope>NUCLEOTIDE SEQUENCE [LARGE SCALE GENOMIC DNA]</scope>
    <source>
        <strain evidence="3 4">CBS 607.94</strain>
    </source>
</reference>
<feature type="transmembrane region" description="Helical" evidence="2">
    <location>
        <begin position="46"/>
        <end position="69"/>
    </location>
</feature>
<name>A0A135T6Q6_9PEZI</name>
<keyword evidence="2" id="KW-0812">Transmembrane</keyword>
<proteinExistence type="predicted"/>
<feature type="transmembrane region" description="Helical" evidence="2">
    <location>
        <begin position="89"/>
        <end position="109"/>
    </location>
</feature>
<keyword evidence="4" id="KW-1185">Reference proteome</keyword>
<feature type="region of interest" description="Disordered" evidence="1">
    <location>
        <begin position="1"/>
        <end position="36"/>
    </location>
</feature>
<dbReference type="EMBL" id="JFFI01002089">
    <property type="protein sequence ID" value="KXH43826.1"/>
    <property type="molecule type" value="Genomic_DNA"/>
</dbReference>
<keyword evidence="2" id="KW-1133">Transmembrane helix</keyword>
<evidence type="ECO:0000256" key="2">
    <source>
        <dbReference type="SAM" id="Phobius"/>
    </source>
</evidence>
<evidence type="ECO:0000313" key="4">
    <source>
        <dbReference type="Proteomes" id="UP000070121"/>
    </source>
</evidence>
<accession>A0A135T6Q6</accession>
<dbReference type="AlphaFoldDB" id="A0A135T6Q6"/>
<sequence>MLPQASQHPATRPHRPSPPSLAFPPPPSPSPQSAHRSTRCQSSLFLLIRPLSLFGLAWAPVCTLLHWGLSRSQLAPHRTSTSTGTSTPTATTAAAAAAAAATTAALCYAPLGDPSIFLSFVSCPPLFFSFNLFSTLIFSTQNTLLSLTSGPQHPISSSYYVLSTWSGFSKRSIPPRRRGATAQPFLRPRPPSGFDRFRGHALRDHNSKTFPPHDAYNTRSWRSGCIVLDSGQPR</sequence>
<evidence type="ECO:0000313" key="3">
    <source>
        <dbReference type="EMBL" id="KXH43826.1"/>
    </source>
</evidence>
<organism evidence="3 4">
    <name type="scientific">Colletotrichum salicis</name>
    <dbReference type="NCBI Taxonomy" id="1209931"/>
    <lineage>
        <taxon>Eukaryota</taxon>
        <taxon>Fungi</taxon>
        <taxon>Dikarya</taxon>
        <taxon>Ascomycota</taxon>
        <taxon>Pezizomycotina</taxon>
        <taxon>Sordariomycetes</taxon>
        <taxon>Hypocreomycetidae</taxon>
        <taxon>Glomerellales</taxon>
        <taxon>Glomerellaceae</taxon>
        <taxon>Colletotrichum</taxon>
        <taxon>Colletotrichum acutatum species complex</taxon>
    </lineage>
</organism>
<feature type="compositionally biased region" description="Pro residues" evidence="1">
    <location>
        <begin position="16"/>
        <end position="30"/>
    </location>
</feature>